<organism evidence="2 3">
    <name type="scientific">Leifsonia poae</name>
    <dbReference type="NCBI Taxonomy" id="110933"/>
    <lineage>
        <taxon>Bacteria</taxon>
        <taxon>Bacillati</taxon>
        <taxon>Actinomycetota</taxon>
        <taxon>Actinomycetes</taxon>
        <taxon>Micrococcales</taxon>
        <taxon>Microbacteriaceae</taxon>
        <taxon>Leifsonia</taxon>
    </lineage>
</organism>
<dbReference type="InterPro" id="IPR037171">
    <property type="entry name" value="NagB/RpiA_transferase-like"/>
</dbReference>
<dbReference type="InterPro" id="IPR014036">
    <property type="entry name" value="DeoR-like_C"/>
</dbReference>
<feature type="domain" description="TIR" evidence="1">
    <location>
        <begin position="1"/>
        <end position="141"/>
    </location>
</feature>
<dbReference type="PANTHER" id="PTHR30363">
    <property type="entry name" value="HTH-TYPE TRANSCRIPTIONAL REGULATOR SRLR-RELATED"/>
    <property type="match status" value="1"/>
</dbReference>
<dbReference type="Gene3D" id="3.40.50.10140">
    <property type="entry name" value="Toll/interleukin-1 receptor homology (TIR) domain"/>
    <property type="match status" value="1"/>
</dbReference>
<keyword evidence="3" id="KW-1185">Reference proteome</keyword>
<dbReference type="InterPro" id="IPR035897">
    <property type="entry name" value="Toll_tir_struct_dom_sf"/>
</dbReference>
<gene>
    <name evidence="2" type="ORF">GCM10017584_23730</name>
</gene>
<reference evidence="2" key="2">
    <citation type="submission" date="2023-01" db="EMBL/GenBank/DDBJ databases">
        <authorList>
            <person name="Sun Q."/>
            <person name="Evtushenko L."/>
        </authorList>
    </citation>
    <scope>NUCLEOTIDE SEQUENCE</scope>
    <source>
        <strain evidence="2">VKM Ac-1401</strain>
    </source>
</reference>
<dbReference type="Gene3D" id="3.40.50.1360">
    <property type="match status" value="1"/>
</dbReference>
<dbReference type="Proteomes" id="UP001142372">
    <property type="component" value="Unassembled WGS sequence"/>
</dbReference>
<dbReference type="AlphaFoldDB" id="A0A9W6M0L9"/>
<evidence type="ECO:0000259" key="1">
    <source>
        <dbReference type="PROSITE" id="PS50104"/>
    </source>
</evidence>
<protein>
    <recommendedName>
        <fullName evidence="1">TIR domain-containing protein</fullName>
    </recommendedName>
</protein>
<dbReference type="EMBL" id="BSEN01000011">
    <property type="protein sequence ID" value="GLJ76799.1"/>
    <property type="molecule type" value="Genomic_DNA"/>
</dbReference>
<name>A0A9W6M0L9_9MICO</name>
<dbReference type="SUPFAM" id="SSF52200">
    <property type="entry name" value="Toll/Interleukin receptor TIR domain"/>
    <property type="match status" value="1"/>
</dbReference>
<dbReference type="Pfam" id="PF00455">
    <property type="entry name" value="DeoRC"/>
    <property type="match status" value="2"/>
</dbReference>
<proteinExistence type="predicted"/>
<reference evidence="2" key="1">
    <citation type="journal article" date="2014" name="Int. J. Syst. Evol. Microbiol.">
        <title>Complete genome sequence of Corynebacterium casei LMG S-19264T (=DSM 44701T), isolated from a smear-ripened cheese.</title>
        <authorList>
            <consortium name="US DOE Joint Genome Institute (JGI-PGF)"/>
            <person name="Walter F."/>
            <person name="Albersmeier A."/>
            <person name="Kalinowski J."/>
            <person name="Ruckert C."/>
        </authorList>
    </citation>
    <scope>NUCLEOTIDE SEQUENCE</scope>
    <source>
        <strain evidence="2">VKM Ac-1401</strain>
    </source>
</reference>
<dbReference type="InterPro" id="IPR000157">
    <property type="entry name" value="TIR_dom"/>
</dbReference>
<dbReference type="PROSITE" id="PS50104">
    <property type="entry name" value="TIR"/>
    <property type="match status" value="1"/>
</dbReference>
<evidence type="ECO:0000313" key="3">
    <source>
        <dbReference type="Proteomes" id="UP001142372"/>
    </source>
</evidence>
<comment type="caution">
    <text evidence="2">The sequence shown here is derived from an EMBL/GenBank/DDBJ whole genome shotgun (WGS) entry which is preliminary data.</text>
</comment>
<dbReference type="SMART" id="SM01134">
    <property type="entry name" value="DeoRC"/>
    <property type="match status" value="1"/>
</dbReference>
<dbReference type="PANTHER" id="PTHR30363:SF44">
    <property type="entry name" value="AGA OPERON TRANSCRIPTIONAL REPRESSOR-RELATED"/>
    <property type="match status" value="1"/>
</dbReference>
<dbReference type="GO" id="GO:0007165">
    <property type="term" value="P:signal transduction"/>
    <property type="evidence" value="ECO:0007669"/>
    <property type="project" value="InterPro"/>
</dbReference>
<sequence>MKIFMSHSSRQKLFVKALRDHLPSSASLWIDEFELRVGASLENELETAVRQGSDLFVLVVDRDSNASEWVAKEIDWALQRERESGQTFLLPIVIEPEAWSGADPRIQHRKYLPVRDFTDESIAAVGRSLTSEIFEWLSNRLDSERTISPGELERRSNAELLKTADQLTSDLGSLIKAELLPYRANNPIALTDLLAALRGKRSIDITDEAELYGVLERLSSLHRLNGVEFDDEYAYLERENYSYKADLYVAIKRQIARRVAREIHPGMTIAIDGGSTVQPVVDVIIRRLRTGSLQQLSVITNFIPAAAKLLEELSSLGVGDHDRLAQVFMLGGYSRPVSLTTVPLDFANSDELLSSPAEEYNRVLEVTGPIDIAFLGANGTYGKTGLGTRNPFETSAKRWFVSNAKERFVLMDPSKLSIQQQVPFALFDDGLKIVTGETPEDQESLRRFAELVEPTASTLEIVQ</sequence>
<dbReference type="Pfam" id="PF13676">
    <property type="entry name" value="TIR_2"/>
    <property type="match status" value="1"/>
</dbReference>
<dbReference type="RefSeq" id="WP_271177459.1">
    <property type="nucleotide sequence ID" value="NZ_BAAAJO010000009.1"/>
</dbReference>
<evidence type="ECO:0000313" key="2">
    <source>
        <dbReference type="EMBL" id="GLJ76799.1"/>
    </source>
</evidence>
<accession>A0A9W6M0L9</accession>
<dbReference type="InterPro" id="IPR050313">
    <property type="entry name" value="Carb_Metab_HTH_regulators"/>
</dbReference>
<dbReference type="SUPFAM" id="SSF100950">
    <property type="entry name" value="NagB/RpiA/CoA transferase-like"/>
    <property type="match status" value="1"/>
</dbReference>